<name>A0A7X0RII7_9ACTN</name>
<reference evidence="1 2" key="1">
    <citation type="submission" date="2020-08" db="EMBL/GenBank/DDBJ databases">
        <authorList>
            <person name="Seo M.-J."/>
        </authorList>
    </citation>
    <scope>NUCLEOTIDE SEQUENCE [LARGE SCALE GENOMIC DNA]</scope>
    <source>
        <strain evidence="1 2">KIGAM211</strain>
    </source>
</reference>
<evidence type="ECO:0000313" key="2">
    <source>
        <dbReference type="Proteomes" id="UP000523955"/>
    </source>
</evidence>
<dbReference type="RefSeq" id="WP_185253921.1">
    <property type="nucleotide sequence ID" value="NZ_JACKXE010000001.1"/>
</dbReference>
<evidence type="ECO:0000313" key="1">
    <source>
        <dbReference type="EMBL" id="MBB6628912.1"/>
    </source>
</evidence>
<dbReference type="AlphaFoldDB" id="A0A7X0RII7"/>
<evidence type="ECO:0008006" key="3">
    <source>
        <dbReference type="Google" id="ProtNLM"/>
    </source>
</evidence>
<protein>
    <recommendedName>
        <fullName evidence="3">Peptidase C39-like domain-containing protein</fullName>
    </recommendedName>
</protein>
<keyword evidence="2" id="KW-1185">Reference proteome</keyword>
<dbReference type="Proteomes" id="UP000523955">
    <property type="component" value="Unassembled WGS sequence"/>
</dbReference>
<gene>
    <name evidence="1" type="ORF">H5V45_16410</name>
</gene>
<organism evidence="1 2">
    <name type="scientific">Nocardioides luti</name>
    <dbReference type="NCBI Taxonomy" id="2761101"/>
    <lineage>
        <taxon>Bacteria</taxon>
        <taxon>Bacillati</taxon>
        <taxon>Actinomycetota</taxon>
        <taxon>Actinomycetes</taxon>
        <taxon>Propionibacteriales</taxon>
        <taxon>Nocardioidaceae</taxon>
        <taxon>Nocardioides</taxon>
    </lineage>
</organism>
<proteinExistence type="predicted"/>
<dbReference type="EMBL" id="JACKXE010000001">
    <property type="protein sequence ID" value="MBB6628912.1"/>
    <property type="molecule type" value="Genomic_DNA"/>
</dbReference>
<sequence length="213" mass="23037">MSGPDQPDWPAVAFRERLRQPDQRSCGATVLVVARMLLDPAYAQLVATGRHPRTGVTLAGDVAGRFRYEVLGMHHRVTGAVDAAGHLQVPWPRALGTPPWAVAHQMSTTGGADLPPVRYVARPVRPGGAGGADRGRVFDRLLAVTGDRRPVPVYVGDRWLPRHVVLALGPVEGRLRCYEPARGQLVDVDRASFTGARLGLAGWDRPWCVVVPA</sequence>
<accession>A0A7X0RII7</accession>
<comment type="caution">
    <text evidence="1">The sequence shown here is derived from an EMBL/GenBank/DDBJ whole genome shotgun (WGS) entry which is preliminary data.</text>
</comment>